<dbReference type="CDD" id="cd16841">
    <property type="entry name" value="RraA_family"/>
    <property type="match status" value="1"/>
</dbReference>
<dbReference type="EMBL" id="JBGMEK010000106">
    <property type="protein sequence ID" value="MFA0813553.1"/>
    <property type="molecule type" value="Genomic_DNA"/>
</dbReference>
<dbReference type="InterPro" id="IPR036704">
    <property type="entry name" value="RraA/RraA-like_sf"/>
</dbReference>
<evidence type="ECO:0000256" key="4">
    <source>
        <dbReference type="ARBA" id="ARBA00030169"/>
    </source>
</evidence>
<dbReference type="Pfam" id="PF03737">
    <property type="entry name" value="RraA-like"/>
    <property type="match status" value="1"/>
</dbReference>
<comment type="caution">
    <text evidence="5">The sequence shown here is derived from an EMBL/GenBank/DDBJ whole genome shotgun (WGS) entry which is preliminary data.</text>
</comment>
<accession>A0ABV4P6K5</accession>
<name>A0ABV4P6K5_9GAMM</name>
<evidence type="ECO:0000313" key="5">
    <source>
        <dbReference type="EMBL" id="MFA0813553.1"/>
    </source>
</evidence>
<proteinExistence type="predicted"/>
<reference evidence="5 6" key="1">
    <citation type="submission" date="2024-08" db="EMBL/GenBank/DDBJ databases">
        <authorList>
            <person name="Ishaq N."/>
        </authorList>
    </citation>
    <scope>NUCLEOTIDE SEQUENCE [LARGE SCALE GENOMIC DNA]</scope>
    <source>
        <strain evidence="5 6">DSM 18651</strain>
    </source>
</reference>
<dbReference type="InterPro" id="IPR005493">
    <property type="entry name" value="RraA/RraA-like"/>
</dbReference>
<dbReference type="Proteomes" id="UP001569428">
    <property type="component" value="Unassembled WGS sequence"/>
</dbReference>
<evidence type="ECO:0000256" key="1">
    <source>
        <dbReference type="ARBA" id="ARBA00001968"/>
    </source>
</evidence>
<dbReference type="Gene3D" id="3.50.30.40">
    <property type="entry name" value="Ribonuclease E inhibitor RraA/RraA-like"/>
    <property type="match status" value="1"/>
</dbReference>
<sequence length="230" mass="24118">MIEDSPTLTLQRNFTRPTKTELSRLCNTPTEFIVDCMDGRGSLHHAIKPLLPMKSSIVGVAVTCDCGPADNLGVLGALDIAQSGDIVVASTGSYMCTAVIGDLVLGMMKNKGVAGFVTDGLVRDLEGIERLSLPVFCKGITPNSPARNGPATAGLPVNLDRTHICSGDIIIADPAGVVVVPLEQLKAVNTKLEKVKSAEATLQQAVESGLTIPPFYKKIVDAGKVIELGP</sequence>
<evidence type="ECO:0000256" key="3">
    <source>
        <dbReference type="ARBA" id="ARBA00029596"/>
    </source>
</evidence>
<dbReference type="PANTHER" id="PTHR33254:SF4">
    <property type="entry name" value="4-HYDROXY-4-METHYL-2-OXOGLUTARATE ALDOLASE 3-RELATED"/>
    <property type="match status" value="1"/>
</dbReference>
<dbReference type="PANTHER" id="PTHR33254">
    <property type="entry name" value="4-HYDROXY-4-METHYL-2-OXOGLUTARATE ALDOLASE 3-RELATED"/>
    <property type="match status" value="1"/>
</dbReference>
<keyword evidence="6" id="KW-1185">Reference proteome</keyword>
<comment type="cofactor">
    <cofactor evidence="1">
        <name>a divalent metal cation</name>
        <dbReference type="ChEBI" id="CHEBI:60240"/>
    </cofactor>
</comment>
<dbReference type="RefSeq" id="WP_371841368.1">
    <property type="nucleotide sequence ID" value="NZ_JBGMEK010000106.1"/>
</dbReference>
<evidence type="ECO:0000313" key="6">
    <source>
        <dbReference type="Proteomes" id="UP001569428"/>
    </source>
</evidence>
<organism evidence="5 6">
    <name type="scientific">Microbulbifer epialgicus</name>
    <dbReference type="NCBI Taxonomy" id="393907"/>
    <lineage>
        <taxon>Bacteria</taxon>
        <taxon>Pseudomonadati</taxon>
        <taxon>Pseudomonadota</taxon>
        <taxon>Gammaproteobacteria</taxon>
        <taxon>Cellvibrionales</taxon>
        <taxon>Microbulbiferaceae</taxon>
        <taxon>Microbulbifer</taxon>
    </lineage>
</organism>
<protein>
    <recommendedName>
        <fullName evidence="2">Putative 4-hydroxy-4-methyl-2-oxoglutarate aldolase</fullName>
    </recommendedName>
    <alternativeName>
        <fullName evidence="3">Regulator of ribonuclease activity homolog</fullName>
    </alternativeName>
    <alternativeName>
        <fullName evidence="4">RraA-like protein</fullName>
    </alternativeName>
</protein>
<dbReference type="SUPFAM" id="SSF89562">
    <property type="entry name" value="RraA-like"/>
    <property type="match status" value="1"/>
</dbReference>
<evidence type="ECO:0000256" key="2">
    <source>
        <dbReference type="ARBA" id="ARBA00016549"/>
    </source>
</evidence>
<gene>
    <name evidence="5" type="ORF">ACCI49_21935</name>
</gene>